<dbReference type="Pfam" id="PF04965">
    <property type="entry name" value="GPW_gp25"/>
    <property type="match status" value="1"/>
</dbReference>
<dbReference type="RefSeq" id="WP_130971329.1">
    <property type="nucleotide sequence ID" value="NZ_CAMLAG010000054.1"/>
</dbReference>
<evidence type="ECO:0000313" key="2">
    <source>
        <dbReference type="EMBL" id="TBL66634.1"/>
    </source>
</evidence>
<dbReference type="AlphaFoldDB" id="A0ABD7Q196"/>
<reference evidence="2 3" key="1">
    <citation type="submission" date="2019-02" db="EMBL/GenBank/DDBJ databases">
        <title>Comparative genomic analysis of the Hafnia genus genomes.</title>
        <authorList>
            <person name="Zhiqiu Y."/>
            <person name="Chao Y."/>
            <person name="Yuhui D."/>
            <person name="Di H."/>
            <person name="Bin L."/>
        </authorList>
    </citation>
    <scope>NUCLEOTIDE SEQUENCE [LARGE SCALE GENOMIC DNA]</scope>
    <source>
        <strain evidence="2 3">PCM_1210</strain>
    </source>
</reference>
<gene>
    <name evidence="2" type="ORF">EYY96_16795</name>
</gene>
<evidence type="ECO:0000259" key="1">
    <source>
        <dbReference type="Pfam" id="PF04965"/>
    </source>
</evidence>
<proteinExistence type="predicted"/>
<dbReference type="EMBL" id="SITJ01000076">
    <property type="protein sequence ID" value="TBL66634.1"/>
    <property type="molecule type" value="Genomic_DNA"/>
</dbReference>
<feature type="domain" description="IraD/Gp25-like" evidence="1">
    <location>
        <begin position="14"/>
        <end position="95"/>
    </location>
</feature>
<evidence type="ECO:0000313" key="3">
    <source>
        <dbReference type="Proteomes" id="UP000291600"/>
    </source>
</evidence>
<name>A0ABD7Q196_HAFAL</name>
<protein>
    <submittedName>
        <fullName evidence="2">Baseplate assembly protein</fullName>
    </submittedName>
</protein>
<sequence length="116" mass="12711">MQGVNAKTGKRLAGNDHLRQSVIDILSTPKNSRVLLRDYGSDLPDLIDNPQDESTRVRIVGASASALARWEPRLNVKRVQVVRDGDGVFELTIEGINKETGQPVTLEGITIYGNKS</sequence>
<dbReference type="InterPro" id="IPR007048">
    <property type="entry name" value="IraD/Gp25-like"/>
</dbReference>
<accession>A0ABD7Q196</accession>
<organism evidence="2 3">
    <name type="scientific">Hafnia alvei</name>
    <dbReference type="NCBI Taxonomy" id="569"/>
    <lineage>
        <taxon>Bacteria</taxon>
        <taxon>Pseudomonadati</taxon>
        <taxon>Pseudomonadota</taxon>
        <taxon>Gammaproteobacteria</taxon>
        <taxon>Enterobacterales</taxon>
        <taxon>Hafniaceae</taxon>
        <taxon>Hafnia</taxon>
    </lineage>
</organism>
<dbReference type="SUPFAM" id="SSF160719">
    <property type="entry name" value="gpW/gp25-like"/>
    <property type="match status" value="1"/>
</dbReference>
<dbReference type="Gene3D" id="3.10.450.40">
    <property type="match status" value="1"/>
</dbReference>
<comment type="caution">
    <text evidence="2">The sequence shown here is derived from an EMBL/GenBank/DDBJ whole genome shotgun (WGS) entry which is preliminary data.</text>
</comment>
<dbReference type="Proteomes" id="UP000291600">
    <property type="component" value="Unassembled WGS sequence"/>
</dbReference>